<dbReference type="AlphaFoldDB" id="A0A1K1PRE1"/>
<feature type="signal peptide" evidence="2">
    <location>
        <begin position="1"/>
        <end position="20"/>
    </location>
</feature>
<keyword evidence="4" id="KW-1185">Reference proteome</keyword>
<dbReference type="OrthoDB" id="1465784at2"/>
<organism evidence="3 4">
    <name type="scientific">Cellulophaga fucicola</name>
    <dbReference type="NCBI Taxonomy" id="76595"/>
    <lineage>
        <taxon>Bacteria</taxon>
        <taxon>Pseudomonadati</taxon>
        <taxon>Bacteroidota</taxon>
        <taxon>Flavobacteriia</taxon>
        <taxon>Flavobacteriales</taxon>
        <taxon>Flavobacteriaceae</taxon>
        <taxon>Cellulophaga</taxon>
    </lineage>
</organism>
<sequence length="324" mass="36983">MSPIYKSFLMAFLAATFMFAKTGYAQEIENSADVFLEEYSDEFQEAFFEGIKQKSIENHDRAVNSFLVCQKLEPNNPAVANELAKAYIENKQYPLAQEQAELALKENPGNMWYLQSLYISLKKQYKNVDDLKEIVPYDNNTLKENLAHILYLENNYNEAQNIVDDLKDSPFKTDINAKLQAANAQRSTRSFSFSTSGSTAKPTKTTTNSTQATTTSRNSNSAYNYKSRLQFIVKQKNYVFLESTAKEAIESYPSQPYFYYALGVAYNGKRKHRDAIETLKTALDYLLDDIRLGDDIYREIAAAYTAMGNPAKANMYLAKVKFKR</sequence>
<dbReference type="Gene3D" id="1.25.40.10">
    <property type="entry name" value="Tetratricopeptide repeat domain"/>
    <property type="match status" value="2"/>
</dbReference>
<name>A0A1K1PRE1_9FLAO</name>
<dbReference type="Proteomes" id="UP000183257">
    <property type="component" value="Unassembled WGS sequence"/>
</dbReference>
<proteinExistence type="predicted"/>
<dbReference type="InterPro" id="IPR011990">
    <property type="entry name" value="TPR-like_helical_dom_sf"/>
</dbReference>
<evidence type="ECO:0000313" key="3">
    <source>
        <dbReference type="EMBL" id="SFW50231.1"/>
    </source>
</evidence>
<dbReference type="InterPro" id="IPR019734">
    <property type="entry name" value="TPR_rpt"/>
</dbReference>
<dbReference type="STRING" id="76595.SAMN05660313_02157"/>
<feature type="region of interest" description="Disordered" evidence="1">
    <location>
        <begin position="186"/>
        <end position="219"/>
    </location>
</feature>
<feature type="chain" id="PRO_5012837458" description="Tetratricopeptide repeat-containing protein" evidence="2">
    <location>
        <begin position="21"/>
        <end position="324"/>
    </location>
</feature>
<accession>A0A1K1PRE1</accession>
<dbReference type="EMBL" id="FPIY01000002">
    <property type="protein sequence ID" value="SFW50231.1"/>
    <property type="molecule type" value="Genomic_DNA"/>
</dbReference>
<evidence type="ECO:0000256" key="1">
    <source>
        <dbReference type="SAM" id="MobiDB-lite"/>
    </source>
</evidence>
<protein>
    <recommendedName>
        <fullName evidence="5">Tetratricopeptide repeat-containing protein</fullName>
    </recommendedName>
</protein>
<dbReference type="SUPFAM" id="SSF48452">
    <property type="entry name" value="TPR-like"/>
    <property type="match status" value="1"/>
</dbReference>
<evidence type="ECO:0000256" key="2">
    <source>
        <dbReference type="SAM" id="SignalP"/>
    </source>
</evidence>
<gene>
    <name evidence="3" type="ORF">SAMN05660313_02157</name>
</gene>
<reference evidence="4" key="1">
    <citation type="submission" date="2016-11" db="EMBL/GenBank/DDBJ databases">
        <authorList>
            <person name="Varghese N."/>
            <person name="Submissions S."/>
        </authorList>
    </citation>
    <scope>NUCLEOTIDE SEQUENCE [LARGE SCALE GENOMIC DNA]</scope>
    <source>
        <strain evidence="4">DSM 24786</strain>
    </source>
</reference>
<dbReference type="SMART" id="SM00028">
    <property type="entry name" value="TPR"/>
    <property type="match status" value="3"/>
</dbReference>
<evidence type="ECO:0008006" key="5">
    <source>
        <dbReference type="Google" id="ProtNLM"/>
    </source>
</evidence>
<keyword evidence="2" id="KW-0732">Signal</keyword>
<evidence type="ECO:0000313" key="4">
    <source>
        <dbReference type="Proteomes" id="UP000183257"/>
    </source>
</evidence>